<feature type="transmembrane region" description="Helical" evidence="8">
    <location>
        <begin position="142"/>
        <end position="165"/>
    </location>
</feature>
<comment type="subcellular location">
    <subcellularLocation>
        <location evidence="1">Membrane</location>
        <topology evidence="1">Single-pass membrane protein</topology>
    </subcellularLocation>
</comment>
<dbReference type="PANTHER" id="PTHR24365:SF541">
    <property type="entry name" value="PROTEIN TOLL-RELATED"/>
    <property type="match status" value="1"/>
</dbReference>
<dbReference type="GO" id="GO:0005886">
    <property type="term" value="C:plasma membrane"/>
    <property type="evidence" value="ECO:0007669"/>
    <property type="project" value="TreeGrafter"/>
</dbReference>
<feature type="compositionally biased region" description="Acidic residues" evidence="7">
    <location>
        <begin position="241"/>
        <end position="257"/>
    </location>
</feature>
<dbReference type="InterPro" id="IPR032675">
    <property type="entry name" value="LRR_dom_sf"/>
</dbReference>
<dbReference type="AlphaFoldDB" id="A0A0M3J763"/>
<evidence type="ECO:0000256" key="7">
    <source>
        <dbReference type="SAM" id="MobiDB-lite"/>
    </source>
</evidence>
<keyword evidence="11" id="KW-1185">Reference proteome</keyword>
<keyword evidence="4" id="KW-0732">Signal</keyword>
<dbReference type="SUPFAM" id="SSF52058">
    <property type="entry name" value="L domain-like"/>
    <property type="match status" value="1"/>
</dbReference>
<dbReference type="PANTHER" id="PTHR24365">
    <property type="entry name" value="TOLL-LIKE RECEPTOR"/>
    <property type="match status" value="1"/>
</dbReference>
<feature type="region of interest" description="Disordered" evidence="7">
    <location>
        <begin position="213"/>
        <end position="257"/>
    </location>
</feature>
<reference evidence="12" key="1">
    <citation type="submission" date="2017-02" db="UniProtKB">
        <authorList>
            <consortium name="WormBaseParasite"/>
        </authorList>
    </citation>
    <scope>IDENTIFICATION</scope>
</reference>
<accession>A0A0M3J763</accession>
<proteinExistence type="predicted"/>
<dbReference type="OrthoDB" id="694479at2759"/>
<evidence type="ECO:0000256" key="5">
    <source>
        <dbReference type="ARBA" id="ARBA00022989"/>
    </source>
</evidence>
<evidence type="ECO:0000313" key="11">
    <source>
        <dbReference type="Proteomes" id="UP000267096"/>
    </source>
</evidence>
<feature type="domain" description="LRRCT" evidence="9">
    <location>
        <begin position="92"/>
        <end position="137"/>
    </location>
</feature>
<evidence type="ECO:0000256" key="6">
    <source>
        <dbReference type="ARBA" id="ARBA00023136"/>
    </source>
</evidence>
<dbReference type="Proteomes" id="UP000267096">
    <property type="component" value="Unassembled WGS sequence"/>
</dbReference>
<gene>
    <name evidence="10" type="ORF">ASIM_LOCUS3247</name>
</gene>
<keyword evidence="3 8" id="KW-0812">Transmembrane</keyword>
<dbReference type="GO" id="GO:0007165">
    <property type="term" value="P:signal transduction"/>
    <property type="evidence" value="ECO:0007669"/>
    <property type="project" value="TreeGrafter"/>
</dbReference>
<keyword evidence="5 8" id="KW-1133">Transmembrane helix</keyword>
<keyword evidence="2" id="KW-0433">Leucine-rich repeat</keyword>
<dbReference type="Gene3D" id="3.80.10.10">
    <property type="entry name" value="Ribonuclease Inhibitor"/>
    <property type="match status" value="1"/>
</dbReference>
<dbReference type="EMBL" id="UYRR01004897">
    <property type="protein sequence ID" value="VDK21413.1"/>
    <property type="molecule type" value="Genomic_DNA"/>
</dbReference>
<dbReference type="WBParaSite" id="ASIM_0000340601-mRNA-1">
    <property type="protein sequence ID" value="ASIM_0000340601-mRNA-1"/>
    <property type="gene ID" value="ASIM_0000340601"/>
</dbReference>
<dbReference type="Pfam" id="PF13855">
    <property type="entry name" value="LRR_8"/>
    <property type="match status" value="1"/>
</dbReference>
<dbReference type="InterPro" id="IPR000483">
    <property type="entry name" value="Cys-rich_flank_reg_C"/>
</dbReference>
<evidence type="ECO:0000256" key="1">
    <source>
        <dbReference type="ARBA" id="ARBA00004167"/>
    </source>
</evidence>
<keyword evidence="6 8" id="KW-0472">Membrane</keyword>
<organism evidence="12">
    <name type="scientific">Anisakis simplex</name>
    <name type="common">Herring worm</name>
    <dbReference type="NCBI Taxonomy" id="6269"/>
    <lineage>
        <taxon>Eukaryota</taxon>
        <taxon>Metazoa</taxon>
        <taxon>Ecdysozoa</taxon>
        <taxon>Nematoda</taxon>
        <taxon>Chromadorea</taxon>
        <taxon>Rhabditida</taxon>
        <taxon>Spirurina</taxon>
        <taxon>Ascaridomorpha</taxon>
        <taxon>Ascaridoidea</taxon>
        <taxon>Anisakidae</taxon>
        <taxon>Anisakis</taxon>
        <taxon>Anisakis simplex complex</taxon>
    </lineage>
</organism>
<dbReference type="InterPro" id="IPR001611">
    <property type="entry name" value="Leu-rich_rpt"/>
</dbReference>
<feature type="compositionally biased region" description="Low complexity" evidence="7">
    <location>
        <begin position="213"/>
        <end position="229"/>
    </location>
</feature>
<evidence type="ECO:0000256" key="8">
    <source>
        <dbReference type="SAM" id="Phobius"/>
    </source>
</evidence>
<sequence length="257" mass="28929">MQICHKSNIFRKLTEKLFCHFNSRVCEYAFSNLPDLERLNLSRCPKLHHIDENAFDSLLNLKSLDLSVCEIRRLSPVLIDWSRLQSLDLSGNPWHCDCEQLSFLPEVARFLNLTDLVCATPEEYALKLIVELPSSCSSMSGIHMVLVIVAGALTLISVLSFALFYHRNRLHFDCCTRNDDHSSAPLYAHSLLISSANAYDKSDLLSNTTFYSSSTNQNSTSTNSSNRSSPPAYTATRNVDIEADIADDNENGDDYYS</sequence>
<reference evidence="10 11" key="2">
    <citation type="submission" date="2018-11" db="EMBL/GenBank/DDBJ databases">
        <authorList>
            <consortium name="Pathogen Informatics"/>
        </authorList>
    </citation>
    <scope>NUCLEOTIDE SEQUENCE [LARGE SCALE GENOMIC DNA]</scope>
</reference>
<evidence type="ECO:0000313" key="10">
    <source>
        <dbReference type="EMBL" id="VDK21413.1"/>
    </source>
</evidence>
<protein>
    <submittedName>
        <fullName evidence="12">LRRCT domain-containing protein</fullName>
    </submittedName>
</protein>
<name>A0A0M3J763_ANISI</name>
<evidence type="ECO:0000256" key="3">
    <source>
        <dbReference type="ARBA" id="ARBA00022692"/>
    </source>
</evidence>
<evidence type="ECO:0000256" key="4">
    <source>
        <dbReference type="ARBA" id="ARBA00022729"/>
    </source>
</evidence>
<dbReference type="SMART" id="SM00082">
    <property type="entry name" value="LRRCT"/>
    <property type="match status" value="1"/>
</dbReference>
<dbReference type="GO" id="GO:0038023">
    <property type="term" value="F:signaling receptor activity"/>
    <property type="evidence" value="ECO:0007669"/>
    <property type="project" value="TreeGrafter"/>
</dbReference>
<evidence type="ECO:0000256" key="2">
    <source>
        <dbReference type="ARBA" id="ARBA00022614"/>
    </source>
</evidence>
<evidence type="ECO:0000259" key="9">
    <source>
        <dbReference type="SMART" id="SM00082"/>
    </source>
</evidence>
<evidence type="ECO:0000313" key="12">
    <source>
        <dbReference type="WBParaSite" id="ASIM_0000340601-mRNA-1"/>
    </source>
</evidence>